<feature type="compositionally biased region" description="Basic and acidic residues" evidence="1">
    <location>
        <begin position="252"/>
        <end position="261"/>
    </location>
</feature>
<dbReference type="Gene3D" id="3.30.70.270">
    <property type="match status" value="1"/>
</dbReference>
<feature type="region of interest" description="Disordered" evidence="1">
    <location>
        <begin position="366"/>
        <end position="386"/>
    </location>
</feature>
<dbReference type="SUPFAM" id="SSF50630">
    <property type="entry name" value="Acid proteases"/>
    <property type="match status" value="1"/>
</dbReference>
<feature type="compositionally biased region" description="Acidic residues" evidence="1">
    <location>
        <begin position="72"/>
        <end position="88"/>
    </location>
</feature>
<dbReference type="InterPro" id="IPR043128">
    <property type="entry name" value="Rev_trsase/Diguanyl_cyclase"/>
</dbReference>
<dbReference type="Pfam" id="PF00078">
    <property type="entry name" value="RVT_1"/>
    <property type="match status" value="1"/>
</dbReference>
<dbReference type="CDD" id="cd01647">
    <property type="entry name" value="RT_LTR"/>
    <property type="match status" value="1"/>
</dbReference>
<dbReference type="InterPro" id="IPR043502">
    <property type="entry name" value="DNA/RNA_pol_sf"/>
</dbReference>
<dbReference type="AlphaFoldDB" id="A0A6G0MXA6"/>
<feature type="region of interest" description="Disordered" evidence="1">
    <location>
        <begin position="593"/>
        <end position="630"/>
    </location>
</feature>
<name>A0A6G0MXA6_9STRA</name>
<feature type="compositionally biased region" description="Low complexity" evidence="1">
    <location>
        <begin position="862"/>
        <end position="872"/>
    </location>
</feature>
<feature type="compositionally biased region" description="Basic and acidic residues" evidence="1">
    <location>
        <begin position="46"/>
        <end position="71"/>
    </location>
</feature>
<reference evidence="3 4" key="1">
    <citation type="submission" date="2018-09" db="EMBL/GenBank/DDBJ databases">
        <title>Genomic investigation of the strawberry pathogen Phytophthora fragariae indicates pathogenicity is determined by transcriptional variation in three key races.</title>
        <authorList>
            <person name="Adams T.M."/>
            <person name="Armitage A.D."/>
            <person name="Sobczyk M.K."/>
            <person name="Bates H.J."/>
            <person name="Dunwell J.M."/>
            <person name="Nellist C.F."/>
            <person name="Harrison R.J."/>
        </authorList>
    </citation>
    <scope>NUCLEOTIDE SEQUENCE [LARGE SCALE GENOMIC DNA]</scope>
    <source>
        <strain evidence="3 4">BC-23</strain>
    </source>
</reference>
<feature type="region of interest" description="Disordered" evidence="1">
    <location>
        <begin position="862"/>
        <end position="881"/>
    </location>
</feature>
<sequence>MKAFMQTKAQDAPASATETGAEDRSVPDGSGVAEAAQDCEGNDEWSGERTAENDEDLEASRPQEDGRRERYDEEECTTLEGVGEELPEAEGNARLEEESVLSEDSRDYHEGDECSPGDKNEDEDDELASSETLAALGTDEDTTIEDRPEETATTTTESATAGGRETTTCSSINVCNGENCHSLENHPRKIEPVTYGMTTERGPLPVENGEEVPPPGEGPAEGSLPTQPYSDEPSGENGTDPEGAPSAAHESALPEHHRLFSEDELDALEENASPRAKPELEEYDKEIEERLFPLDEIELKKKVALNTARAREPTLEELSDLLQLPVEVIERTREASPGEFSTPEYWLEWYRRTLAASNEAKRANRDFRKEAPSPGAVAAAGPPETGEVEYEERVASVRPAKVPNATLVSEAEVASNICVTFSRTTSPEDAASGGTPGLPFRLRSLVRSVTYALVMEEEARSEVRCPQCYYPETYPPTPSSTSRFTPEERRKRARELVLELAGVLGDSVLDSVLTEITKGYGKEARLVRRKRLDRLKVCWCHRSADDEPDRSPPVRRVRFDHTSLSADRSEALGLNVSYVENEDDVLNYVCIVRDPSDPPGSSKPGLVEVPDDSRHEDPSETDANQPVPDGKRVICSVGGFDAISGGTIADMPAELLVDTGAIASLVDARVLKQIGLANAPLRPYEGSLNGVTGFPLKIRGEIDLPLRLGVVTRSQTFAVVEKLHVHAILGTDTLKDFRAVIDVEEGLMMLKGSGESIPLGTPRVEETYVSRVASTVRLCPGGQALVVANVMGRAPENATVLVEGLPELDPLLKVARTLCSVQEGQTIVEICNTSHEDLVIRKGTALAAATVVPDSAFSTTSSVRTSSAVSTHSDQRESQAHPDLDAVIGAVVADKDPPKDPMPGLDEAYQAELDADFTDSKLGDEQQGLLRSLLGDFRDMFVESSLKPGRTDLLEFSIDTGAHPPIKQRPYRVSNAEGDVMEAEIQQYLELGIVRPSTSPWASPVLMIRKPDGGIRFCIDYRRLNAVTIKDCYPMPLIDDILDVLRGAKLFSTMDIASGYWNVPMHAGSVEKTAFTCKYGLFEWLVMPFGLCNAVPAFERLMENHRLPYSSRTTTTSAGTLQGCRLQVEDEKVPVGGVTKWRSWATS</sequence>
<dbReference type="Gene3D" id="2.40.70.10">
    <property type="entry name" value="Acid Proteases"/>
    <property type="match status" value="1"/>
</dbReference>
<feature type="compositionally biased region" description="Basic and acidic residues" evidence="1">
    <location>
        <begin position="91"/>
        <end position="119"/>
    </location>
</feature>
<comment type="caution">
    <text evidence="3">The sequence shown here is derived from an EMBL/GenBank/DDBJ whole genome shotgun (WGS) entry which is preliminary data.</text>
</comment>
<dbReference type="PANTHER" id="PTHR24559:SF444">
    <property type="entry name" value="REVERSE TRANSCRIPTASE DOMAIN-CONTAINING PROTEIN"/>
    <property type="match status" value="1"/>
</dbReference>
<dbReference type="Pfam" id="PF13975">
    <property type="entry name" value="gag-asp_proteas"/>
    <property type="match status" value="1"/>
</dbReference>
<proteinExistence type="predicted"/>
<dbReference type="Proteomes" id="UP000476176">
    <property type="component" value="Unassembled WGS sequence"/>
</dbReference>
<dbReference type="Gene3D" id="3.10.10.10">
    <property type="entry name" value="HIV Type 1 Reverse Transcriptase, subunit A, domain 1"/>
    <property type="match status" value="1"/>
</dbReference>
<gene>
    <name evidence="3" type="ORF">PF004_g23470</name>
</gene>
<feature type="compositionally biased region" description="Basic and acidic residues" evidence="1">
    <location>
        <begin position="181"/>
        <end position="191"/>
    </location>
</feature>
<dbReference type="InterPro" id="IPR021109">
    <property type="entry name" value="Peptidase_aspartic_dom_sf"/>
</dbReference>
<evidence type="ECO:0000256" key="1">
    <source>
        <dbReference type="SAM" id="MobiDB-lite"/>
    </source>
</evidence>
<feature type="compositionally biased region" description="Low complexity" evidence="1">
    <location>
        <begin position="372"/>
        <end position="385"/>
    </location>
</feature>
<dbReference type="CDD" id="cd00303">
    <property type="entry name" value="retropepsin_like"/>
    <property type="match status" value="1"/>
</dbReference>
<feature type="compositionally biased region" description="Low complexity" evidence="1">
    <location>
        <begin position="151"/>
        <end position="168"/>
    </location>
</feature>
<dbReference type="PANTHER" id="PTHR24559">
    <property type="entry name" value="TRANSPOSON TY3-I GAG-POL POLYPROTEIN"/>
    <property type="match status" value="1"/>
</dbReference>
<evidence type="ECO:0000313" key="3">
    <source>
        <dbReference type="EMBL" id="KAE9185095.1"/>
    </source>
</evidence>
<accession>A0A6G0MXA6</accession>
<dbReference type="EMBL" id="QXGC01002514">
    <property type="protein sequence ID" value="KAE9185095.1"/>
    <property type="molecule type" value="Genomic_DNA"/>
</dbReference>
<dbReference type="InterPro" id="IPR053134">
    <property type="entry name" value="RNA-dir_DNA_polymerase"/>
</dbReference>
<feature type="domain" description="Reverse transcriptase" evidence="2">
    <location>
        <begin position="1008"/>
        <end position="1105"/>
    </location>
</feature>
<protein>
    <recommendedName>
        <fullName evidence="2">Reverse transcriptase domain-containing protein</fullName>
    </recommendedName>
</protein>
<evidence type="ECO:0000313" key="4">
    <source>
        <dbReference type="Proteomes" id="UP000476176"/>
    </source>
</evidence>
<dbReference type="SUPFAM" id="SSF56672">
    <property type="entry name" value="DNA/RNA polymerases"/>
    <property type="match status" value="1"/>
</dbReference>
<organism evidence="3 4">
    <name type="scientific">Phytophthora fragariae</name>
    <dbReference type="NCBI Taxonomy" id="53985"/>
    <lineage>
        <taxon>Eukaryota</taxon>
        <taxon>Sar</taxon>
        <taxon>Stramenopiles</taxon>
        <taxon>Oomycota</taxon>
        <taxon>Peronosporomycetes</taxon>
        <taxon>Peronosporales</taxon>
        <taxon>Peronosporaceae</taxon>
        <taxon>Phytophthora</taxon>
    </lineage>
</organism>
<dbReference type="InterPro" id="IPR000477">
    <property type="entry name" value="RT_dom"/>
</dbReference>
<evidence type="ECO:0000259" key="2">
    <source>
        <dbReference type="Pfam" id="PF00078"/>
    </source>
</evidence>
<feature type="region of interest" description="Disordered" evidence="1">
    <location>
        <begin position="1"/>
        <end position="283"/>
    </location>
</feature>